<evidence type="ECO:0000313" key="2">
    <source>
        <dbReference type="Proteomes" id="UP000019199"/>
    </source>
</evidence>
<dbReference type="Proteomes" id="UP000019199">
    <property type="component" value="Unassembled WGS sequence"/>
</dbReference>
<dbReference type="AlphaFoldDB" id="W1ES98"/>
<evidence type="ECO:0000313" key="1">
    <source>
        <dbReference type="EMBL" id="CDL25049.1"/>
    </source>
</evidence>
<accession>W1ES98</accession>
<reference evidence="1 2" key="1">
    <citation type="submission" date="2013-10" db="EMBL/GenBank/DDBJ databases">
        <title>Antibiotic resistance diversity of beta-lactamase producers in the General Hospital Vienna.</title>
        <authorList>
            <person name="Barisic I."/>
            <person name="Mitteregger D."/>
            <person name="Hirschl A.M."/>
            <person name="Noehammer C."/>
            <person name="Wiesinger-Mayr H."/>
        </authorList>
    </citation>
    <scope>NUCLEOTIDE SEQUENCE [LARGE SCALE GENOMIC DNA]</scope>
    <source>
        <strain evidence="1 2">ISC7</strain>
    </source>
</reference>
<protein>
    <submittedName>
        <fullName evidence="1">Uncharacterized protein</fullName>
    </submittedName>
</protein>
<name>W1ES98_ECOLX</name>
<proteinExistence type="predicted"/>
<dbReference type="EMBL" id="CBWN010000025">
    <property type="protein sequence ID" value="CDL25049.1"/>
    <property type="molecule type" value="Genomic_DNA"/>
</dbReference>
<comment type="caution">
    <text evidence="1">The sequence shown here is derived from an EMBL/GenBank/DDBJ whole genome shotgun (WGS) entry which is preliminary data.</text>
</comment>
<organism evidence="1 2">
    <name type="scientific">Escherichia coli ISC7</name>
    <dbReference type="NCBI Taxonomy" id="1432555"/>
    <lineage>
        <taxon>Bacteria</taxon>
        <taxon>Pseudomonadati</taxon>
        <taxon>Pseudomonadota</taxon>
        <taxon>Gammaproteobacteria</taxon>
        <taxon>Enterobacterales</taxon>
        <taxon>Enterobacteriaceae</taxon>
        <taxon>Escherichia</taxon>
    </lineage>
</organism>
<sequence>MRVSDDSSPSASFVDAMIVGESVRKDCACASWVTLMV</sequence>